<dbReference type="Proteomes" id="UP000054018">
    <property type="component" value="Unassembled WGS sequence"/>
</dbReference>
<dbReference type="STRING" id="765257.A0A0C9Y9D8"/>
<keyword evidence="5" id="KW-0408">Iron</keyword>
<dbReference type="PANTHER" id="PTHR46206">
    <property type="entry name" value="CYTOCHROME P450"/>
    <property type="match status" value="1"/>
</dbReference>
<sequence>MPPIAWKSVPAVETVWEIVCRASNRVFVGLPLCRDHDWIDLNSRFAVDVATDANILNMFPKFLVPLVSKKLPNTATGIAHAMKHLNPIVKERLRCAGEREDDWSDKPNDILQWLIDKKQESSTRQLTLHVLTINFALIHVRLSPPLYNLAAYPQYVGPLREEVDALIWQHGWTKEAIVLMCKVDSFLAETQRLEGVLTSSVQRKVVKDLTLSDGTFVPEGTHLCIPTYVFHRDGAVYDNPGVFNPFRFSQLSDDEAQ</sequence>
<evidence type="ECO:0000313" key="6">
    <source>
        <dbReference type="EMBL" id="KIK10624.1"/>
    </source>
</evidence>
<comment type="similarity">
    <text evidence="2">Belongs to the cytochrome P450 family.</text>
</comment>
<dbReference type="InterPro" id="IPR001128">
    <property type="entry name" value="Cyt_P450"/>
</dbReference>
<evidence type="ECO:0000256" key="3">
    <source>
        <dbReference type="ARBA" id="ARBA00022723"/>
    </source>
</evidence>
<name>A0A0C9Y9D8_9AGAM</name>
<evidence type="ECO:0000256" key="5">
    <source>
        <dbReference type="ARBA" id="ARBA00023004"/>
    </source>
</evidence>
<dbReference type="InterPro" id="IPR036396">
    <property type="entry name" value="Cyt_P450_sf"/>
</dbReference>
<dbReference type="SUPFAM" id="SSF48264">
    <property type="entry name" value="Cytochrome P450"/>
    <property type="match status" value="1"/>
</dbReference>
<dbReference type="GO" id="GO:0005506">
    <property type="term" value="F:iron ion binding"/>
    <property type="evidence" value="ECO:0007669"/>
    <property type="project" value="InterPro"/>
</dbReference>
<dbReference type="EMBL" id="KN834521">
    <property type="protein sequence ID" value="KIK10624.1"/>
    <property type="molecule type" value="Genomic_DNA"/>
</dbReference>
<organism evidence="6 7">
    <name type="scientific">Pisolithus microcarpus 441</name>
    <dbReference type="NCBI Taxonomy" id="765257"/>
    <lineage>
        <taxon>Eukaryota</taxon>
        <taxon>Fungi</taxon>
        <taxon>Dikarya</taxon>
        <taxon>Basidiomycota</taxon>
        <taxon>Agaricomycotina</taxon>
        <taxon>Agaricomycetes</taxon>
        <taxon>Agaricomycetidae</taxon>
        <taxon>Boletales</taxon>
        <taxon>Sclerodermatineae</taxon>
        <taxon>Pisolithaceae</taxon>
        <taxon>Pisolithus</taxon>
    </lineage>
</organism>
<reference evidence="7" key="2">
    <citation type="submission" date="2015-01" db="EMBL/GenBank/DDBJ databases">
        <title>Evolutionary Origins and Diversification of the Mycorrhizal Mutualists.</title>
        <authorList>
            <consortium name="DOE Joint Genome Institute"/>
            <consortium name="Mycorrhizal Genomics Consortium"/>
            <person name="Kohler A."/>
            <person name="Kuo A."/>
            <person name="Nagy L.G."/>
            <person name="Floudas D."/>
            <person name="Copeland A."/>
            <person name="Barry K.W."/>
            <person name="Cichocki N."/>
            <person name="Veneault-Fourrey C."/>
            <person name="LaButti K."/>
            <person name="Lindquist E.A."/>
            <person name="Lipzen A."/>
            <person name="Lundell T."/>
            <person name="Morin E."/>
            <person name="Murat C."/>
            <person name="Riley R."/>
            <person name="Ohm R."/>
            <person name="Sun H."/>
            <person name="Tunlid A."/>
            <person name="Henrissat B."/>
            <person name="Grigoriev I.V."/>
            <person name="Hibbett D.S."/>
            <person name="Martin F."/>
        </authorList>
    </citation>
    <scope>NUCLEOTIDE SEQUENCE [LARGE SCALE GENOMIC DNA]</scope>
    <source>
        <strain evidence="7">441</strain>
    </source>
</reference>
<dbReference type="Pfam" id="PF00067">
    <property type="entry name" value="p450"/>
    <property type="match status" value="1"/>
</dbReference>
<accession>A0A0C9Y9D8</accession>
<protein>
    <submittedName>
        <fullName evidence="6">Unplaced genomic scaffold scaffold_837, whole genome shotgun sequence</fullName>
    </submittedName>
</protein>
<evidence type="ECO:0000256" key="4">
    <source>
        <dbReference type="ARBA" id="ARBA00023002"/>
    </source>
</evidence>
<keyword evidence="4" id="KW-0560">Oxidoreductase</keyword>
<dbReference type="CDD" id="cd11041">
    <property type="entry name" value="CYP503A1-like"/>
    <property type="match status" value="1"/>
</dbReference>
<dbReference type="GO" id="GO:0020037">
    <property type="term" value="F:heme binding"/>
    <property type="evidence" value="ECO:0007669"/>
    <property type="project" value="InterPro"/>
</dbReference>
<dbReference type="Gene3D" id="1.10.630.10">
    <property type="entry name" value="Cytochrome P450"/>
    <property type="match status" value="1"/>
</dbReference>
<keyword evidence="7" id="KW-1185">Reference proteome</keyword>
<dbReference type="OrthoDB" id="1844152at2759"/>
<proteinExistence type="inferred from homology"/>
<evidence type="ECO:0000313" key="7">
    <source>
        <dbReference type="Proteomes" id="UP000054018"/>
    </source>
</evidence>
<comment type="cofactor">
    <cofactor evidence="1">
        <name>heme</name>
        <dbReference type="ChEBI" id="CHEBI:30413"/>
    </cofactor>
</comment>
<keyword evidence="3" id="KW-0479">Metal-binding</keyword>
<evidence type="ECO:0000256" key="1">
    <source>
        <dbReference type="ARBA" id="ARBA00001971"/>
    </source>
</evidence>
<dbReference type="GO" id="GO:0004497">
    <property type="term" value="F:monooxygenase activity"/>
    <property type="evidence" value="ECO:0007669"/>
    <property type="project" value="InterPro"/>
</dbReference>
<dbReference type="HOGENOM" id="CLU_022195_1_0_1"/>
<dbReference type="GO" id="GO:0016705">
    <property type="term" value="F:oxidoreductase activity, acting on paired donors, with incorporation or reduction of molecular oxygen"/>
    <property type="evidence" value="ECO:0007669"/>
    <property type="project" value="InterPro"/>
</dbReference>
<gene>
    <name evidence="6" type="ORF">PISMIDRAFT_124161</name>
</gene>
<dbReference type="AlphaFoldDB" id="A0A0C9Y9D8"/>
<reference evidence="6 7" key="1">
    <citation type="submission" date="2014-04" db="EMBL/GenBank/DDBJ databases">
        <authorList>
            <consortium name="DOE Joint Genome Institute"/>
            <person name="Kuo A."/>
            <person name="Kohler A."/>
            <person name="Costa M.D."/>
            <person name="Nagy L.G."/>
            <person name="Floudas D."/>
            <person name="Copeland A."/>
            <person name="Barry K.W."/>
            <person name="Cichocki N."/>
            <person name="Veneault-Fourrey C."/>
            <person name="LaButti K."/>
            <person name="Lindquist E.A."/>
            <person name="Lipzen A."/>
            <person name="Lundell T."/>
            <person name="Morin E."/>
            <person name="Murat C."/>
            <person name="Sun H."/>
            <person name="Tunlid A."/>
            <person name="Henrissat B."/>
            <person name="Grigoriev I.V."/>
            <person name="Hibbett D.S."/>
            <person name="Martin F."/>
            <person name="Nordberg H.P."/>
            <person name="Cantor M.N."/>
            <person name="Hua S.X."/>
        </authorList>
    </citation>
    <scope>NUCLEOTIDE SEQUENCE [LARGE SCALE GENOMIC DNA]</scope>
    <source>
        <strain evidence="6 7">441</strain>
    </source>
</reference>
<evidence type="ECO:0000256" key="2">
    <source>
        <dbReference type="ARBA" id="ARBA00010617"/>
    </source>
</evidence>